<keyword evidence="4" id="KW-1003">Cell membrane</keyword>
<dbReference type="RefSeq" id="WP_344733522.1">
    <property type="nucleotide sequence ID" value="NZ_BAAAZH010000014.1"/>
</dbReference>
<organism evidence="20 21">
    <name type="scientific">Nocardioides fonticola</name>
    <dbReference type="NCBI Taxonomy" id="450363"/>
    <lineage>
        <taxon>Bacteria</taxon>
        <taxon>Bacillati</taxon>
        <taxon>Actinomycetota</taxon>
        <taxon>Actinomycetes</taxon>
        <taxon>Propionibacteriales</taxon>
        <taxon>Nocardioidaceae</taxon>
        <taxon>Nocardioides</taxon>
    </lineage>
</organism>
<dbReference type="PROSITE" id="PS50110">
    <property type="entry name" value="RESPONSE_REGULATORY"/>
    <property type="match status" value="2"/>
</dbReference>
<dbReference type="SMART" id="SM00388">
    <property type="entry name" value="HisKA"/>
    <property type="match status" value="1"/>
</dbReference>
<evidence type="ECO:0000256" key="6">
    <source>
        <dbReference type="ARBA" id="ARBA00022692"/>
    </source>
</evidence>
<evidence type="ECO:0000256" key="2">
    <source>
        <dbReference type="ARBA" id="ARBA00004651"/>
    </source>
</evidence>
<evidence type="ECO:0000256" key="10">
    <source>
        <dbReference type="ARBA" id="ARBA00022989"/>
    </source>
</evidence>
<comment type="catalytic activity">
    <reaction evidence="1">
        <text>ATP + protein L-histidine = ADP + protein N-phospho-L-histidine.</text>
        <dbReference type="EC" id="2.7.13.3"/>
    </reaction>
</comment>
<evidence type="ECO:0000256" key="3">
    <source>
        <dbReference type="ARBA" id="ARBA00012438"/>
    </source>
</evidence>
<sequence length="950" mass="102220">MEWASLYRDIVESSPDGIWVIDLGGRTVYANPRLAELAGRTAGETDDLTLDDLPAQSGIDRLRARIAEVVAGGVCGADVEIRWPRADGDDVWTLAGCTLLMDAQGHPSAVRLRFIDFSDRRLMHEALRESEEALRDQIAQNELMQAIVSAANEATTLREVLMRARDLVLVHDDWSRARAFLHEDGRLTPLHLDEADRMADALDPFAEVEVALAERCLESRSLEWDERRLTLAFPVLLDDVVHAVIVITSAPPLYRFGLIETMAVRVADQVARVIERERVQGDLARARDDAMAASRQKSEFLATMSHEIRTPLNGVIGLGDLLLRTELTPEQLRLATGVQIASRALLGVINDILDFSKIEAGRLELEHVDFEVRPLLDQVAAMLTETARSKGLDMVVSCHPQVPARLRGDPTRLAQVLTNLVSNAVKFTQRGGVIVRAMAAPDGDQVRLSVEVSDTGIGIAPAEVPSLFEPFTQADASTTRLYGGTGLGLAIAKEIVEAMDGRLRYSPNLGGGSVFAFSVLLDTASGVAGASEDVRARAALQGVRALVVDDTEHNRIIVEEQLSWWGVASDSAQSAAEAMTLLEHSLLDADHRYAVVLLDLAMPQQDGLDLARAIRSRPEWADLRLLMLTSVTGVDRDTWQAAGIDDVLPKPVLATTLRSALLELLAAPEPAADPATAGPVRGRVLVVEDNPVNQMVATGLLAALGYESITADDGEVAVDLALDPAIDAVLMDIQMPRMDGYAATRAIRQQPAGRRKPIIAMTAAAVEGERDRCLEAGMDDFLTKPVDPAALAETLAHWLGDEAPAAATAPPAAAAPAVTGPGGGAEADVDLDLTRLSMLRDLDPDDTVYLDRAIDNFVANCEAALEAMRAAVDARDAAALRAVAHKLAGGALNLGAMRAGEAVRSIEHLATDGDVEQAAARLIPLEDHLDRAREALLAYRRSYQAARPPA</sequence>
<evidence type="ECO:0000256" key="1">
    <source>
        <dbReference type="ARBA" id="ARBA00000085"/>
    </source>
</evidence>
<dbReference type="Pfam" id="PF00072">
    <property type="entry name" value="Response_reg"/>
    <property type="match status" value="2"/>
</dbReference>
<dbReference type="InterPro" id="IPR000700">
    <property type="entry name" value="PAS-assoc_C"/>
</dbReference>
<dbReference type="PROSITE" id="PS50112">
    <property type="entry name" value="PAS"/>
    <property type="match status" value="1"/>
</dbReference>
<feature type="domain" description="PAS" evidence="17">
    <location>
        <begin position="3"/>
        <end position="44"/>
    </location>
</feature>
<keyword evidence="11" id="KW-0902">Two-component regulatory system</keyword>
<dbReference type="CDD" id="cd00082">
    <property type="entry name" value="HisKA"/>
    <property type="match status" value="1"/>
</dbReference>
<keyword evidence="10" id="KW-1133">Transmembrane helix</keyword>
<dbReference type="SMART" id="SM00387">
    <property type="entry name" value="HATPase_c"/>
    <property type="match status" value="1"/>
</dbReference>
<evidence type="ECO:0000256" key="11">
    <source>
        <dbReference type="ARBA" id="ARBA00023012"/>
    </source>
</evidence>
<evidence type="ECO:0000259" key="17">
    <source>
        <dbReference type="PROSITE" id="PS50112"/>
    </source>
</evidence>
<evidence type="ECO:0000256" key="4">
    <source>
        <dbReference type="ARBA" id="ARBA00022475"/>
    </source>
</evidence>
<keyword evidence="7" id="KW-0547">Nucleotide-binding</keyword>
<accession>A0ABP7XK53</accession>
<dbReference type="InterPro" id="IPR003594">
    <property type="entry name" value="HATPase_dom"/>
</dbReference>
<dbReference type="InterPro" id="IPR005467">
    <property type="entry name" value="His_kinase_dom"/>
</dbReference>
<gene>
    <name evidence="20" type="ORF">GCM10022215_22930</name>
</gene>
<dbReference type="SUPFAM" id="SSF47226">
    <property type="entry name" value="Histidine-containing phosphotransfer domain, HPT domain"/>
    <property type="match status" value="1"/>
</dbReference>
<keyword evidence="6" id="KW-0812">Transmembrane</keyword>
<dbReference type="PRINTS" id="PR00344">
    <property type="entry name" value="BCTRLSENSOR"/>
</dbReference>
<dbReference type="Gene3D" id="3.30.450.20">
    <property type="entry name" value="PAS domain"/>
    <property type="match status" value="1"/>
</dbReference>
<feature type="modified residue" description="Phosphohistidine" evidence="13">
    <location>
        <position position="885"/>
    </location>
</feature>
<comment type="caution">
    <text evidence="20">The sequence shown here is derived from an EMBL/GenBank/DDBJ whole genome shotgun (WGS) entry which is preliminary data.</text>
</comment>
<dbReference type="Gene3D" id="1.10.287.130">
    <property type="match status" value="1"/>
</dbReference>
<dbReference type="PANTHER" id="PTHR45339">
    <property type="entry name" value="HYBRID SIGNAL TRANSDUCTION HISTIDINE KINASE J"/>
    <property type="match status" value="1"/>
</dbReference>
<evidence type="ECO:0000256" key="9">
    <source>
        <dbReference type="ARBA" id="ARBA00022840"/>
    </source>
</evidence>
<feature type="domain" description="Response regulatory" evidence="16">
    <location>
        <begin position="544"/>
        <end position="665"/>
    </location>
</feature>
<feature type="domain" description="HPt" evidence="19">
    <location>
        <begin position="846"/>
        <end position="946"/>
    </location>
</feature>
<evidence type="ECO:0000256" key="12">
    <source>
        <dbReference type="ARBA" id="ARBA00023136"/>
    </source>
</evidence>
<dbReference type="Pfam" id="PF01627">
    <property type="entry name" value="Hpt"/>
    <property type="match status" value="1"/>
</dbReference>
<dbReference type="Pfam" id="PF02518">
    <property type="entry name" value="HATPase_c"/>
    <property type="match status" value="1"/>
</dbReference>
<dbReference type="EMBL" id="BAAAZH010000014">
    <property type="protein sequence ID" value="GAA4119911.1"/>
    <property type="molecule type" value="Genomic_DNA"/>
</dbReference>
<dbReference type="Gene3D" id="3.40.50.2300">
    <property type="match status" value="2"/>
</dbReference>
<dbReference type="Gene3D" id="3.30.565.10">
    <property type="entry name" value="Histidine kinase-like ATPase, C-terminal domain"/>
    <property type="match status" value="1"/>
</dbReference>
<dbReference type="CDD" id="cd00130">
    <property type="entry name" value="PAS"/>
    <property type="match status" value="1"/>
</dbReference>
<keyword evidence="9" id="KW-0067">ATP-binding</keyword>
<proteinExistence type="predicted"/>
<evidence type="ECO:0000313" key="20">
    <source>
        <dbReference type="EMBL" id="GAA4119911.1"/>
    </source>
</evidence>
<dbReference type="InterPro" id="IPR003661">
    <property type="entry name" value="HisK_dim/P_dom"/>
</dbReference>
<dbReference type="InterPro" id="IPR013656">
    <property type="entry name" value="PAS_4"/>
</dbReference>
<evidence type="ECO:0000259" key="16">
    <source>
        <dbReference type="PROSITE" id="PS50110"/>
    </source>
</evidence>
<dbReference type="SUPFAM" id="SSF55785">
    <property type="entry name" value="PYP-like sensor domain (PAS domain)"/>
    <property type="match status" value="1"/>
</dbReference>
<dbReference type="Pfam" id="PF08448">
    <property type="entry name" value="PAS_4"/>
    <property type="match status" value="1"/>
</dbReference>
<dbReference type="InterPro" id="IPR011006">
    <property type="entry name" value="CheY-like_superfamily"/>
</dbReference>
<keyword evidence="12" id="KW-0472">Membrane</keyword>
<name>A0ABP7XK53_9ACTN</name>
<evidence type="ECO:0000259" key="15">
    <source>
        <dbReference type="PROSITE" id="PS50109"/>
    </source>
</evidence>
<dbReference type="SUPFAM" id="SSF55874">
    <property type="entry name" value="ATPase domain of HSP90 chaperone/DNA topoisomerase II/histidine kinase"/>
    <property type="match status" value="1"/>
</dbReference>
<evidence type="ECO:0000259" key="18">
    <source>
        <dbReference type="PROSITE" id="PS50113"/>
    </source>
</evidence>
<keyword evidence="8" id="KW-0808">Transferase</keyword>
<evidence type="ECO:0000313" key="21">
    <source>
        <dbReference type="Proteomes" id="UP001501495"/>
    </source>
</evidence>
<evidence type="ECO:0000259" key="19">
    <source>
        <dbReference type="PROSITE" id="PS50894"/>
    </source>
</evidence>
<evidence type="ECO:0000256" key="14">
    <source>
        <dbReference type="PROSITE-ProRule" id="PRU00169"/>
    </source>
</evidence>
<dbReference type="SMART" id="SM00448">
    <property type="entry name" value="REC"/>
    <property type="match status" value="2"/>
</dbReference>
<dbReference type="SUPFAM" id="SSF52172">
    <property type="entry name" value="CheY-like"/>
    <property type="match status" value="2"/>
</dbReference>
<reference evidence="21" key="1">
    <citation type="journal article" date="2019" name="Int. J. Syst. Evol. Microbiol.">
        <title>The Global Catalogue of Microorganisms (GCM) 10K type strain sequencing project: providing services to taxonomists for standard genome sequencing and annotation.</title>
        <authorList>
            <consortium name="The Broad Institute Genomics Platform"/>
            <consortium name="The Broad Institute Genome Sequencing Center for Infectious Disease"/>
            <person name="Wu L."/>
            <person name="Ma J."/>
        </authorList>
    </citation>
    <scope>NUCLEOTIDE SEQUENCE [LARGE SCALE GENOMIC DNA]</scope>
    <source>
        <strain evidence="21">JCM 16703</strain>
    </source>
</reference>
<dbReference type="InterPro" id="IPR036890">
    <property type="entry name" value="HATPase_C_sf"/>
</dbReference>
<dbReference type="Proteomes" id="UP001501495">
    <property type="component" value="Unassembled WGS sequence"/>
</dbReference>
<evidence type="ECO:0000256" key="8">
    <source>
        <dbReference type="ARBA" id="ARBA00022777"/>
    </source>
</evidence>
<comment type="subcellular location">
    <subcellularLocation>
        <location evidence="2">Cell membrane</location>
        <topology evidence="2">Multi-pass membrane protein</topology>
    </subcellularLocation>
</comment>
<dbReference type="EC" id="2.7.13.3" evidence="3"/>
<evidence type="ECO:0000256" key="7">
    <source>
        <dbReference type="ARBA" id="ARBA00022741"/>
    </source>
</evidence>
<dbReference type="InterPro" id="IPR000014">
    <property type="entry name" value="PAS"/>
</dbReference>
<dbReference type="CDD" id="cd16922">
    <property type="entry name" value="HATPase_EvgS-ArcB-TorS-like"/>
    <property type="match status" value="1"/>
</dbReference>
<dbReference type="Pfam" id="PF00512">
    <property type="entry name" value="HisKA"/>
    <property type="match status" value="1"/>
</dbReference>
<dbReference type="NCBIfam" id="TIGR00229">
    <property type="entry name" value="sensory_box"/>
    <property type="match status" value="1"/>
</dbReference>
<dbReference type="CDD" id="cd17546">
    <property type="entry name" value="REC_hyHK_CKI1_RcsC-like"/>
    <property type="match status" value="2"/>
</dbReference>
<dbReference type="InterPro" id="IPR004358">
    <property type="entry name" value="Sig_transdc_His_kin-like_C"/>
</dbReference>
<keyword evidence="8" id="KW-0418">Kinase</keyword>
<keyword evidence="5 14" id="KW-0597">Phosphoprotein</keyword>
<evidence type="ECO:0000256" key="5">
    <source>
        <dbReference type="ARBA" id="ARBA00022553"/>
    </source>
</evidence>
<feature type="domain" description="Histidine kinase" evidence="15">
    <location>
        <begin position="303"/>
        <end position="523"/>
    </location>
</feature>
<dbReference type="InterPro" id="IPR036097">
    <property type="entry name" value="HisK_dim/P_sf"/>
</dbReference>
<feature type="domain" description="Response regulatory" evidence="16">
    <location>
        <begin position="683"/>
        <end position="799"/>
    </location>
</feature>
<dbReference type="Gene3D" id="1.20.120.160">
    <property type="entry name" value="HPT domain"/>
    <property type="match status" value="1"/>
</dbReference>
<dbReference type="PROSITE" id="PS50113">
    <property type="entry name" value="PAC"/>
    <property type="match status" value="1"/>
</dbReference>
<dbReference type="SMART" id="SM00091">
    <property type="entry name" value="PAS"/>
    <property type="match status" value="1"/>
</dbReference>
<keyword evidence="21" id="KW-1185">Reference proteome</keyword>
<dbReference type="InterPro" id="IPR035965">
    <property type="entry name" value="PAS-like_dom_sf"/>
</dbReference>
<feature type="domain" description="PAC" evidence="18">
    <location>
        <begin position="77"/>
        <end position="129"/>
    </location>
</feature>
<dbReference type="InterPro" id="IPR008207">
    <property type="entry name" value="Sig_transdc_His_kin_Hpt_dom"/>
</dbReference>
<dbReference type="PROSITE" id="PS50894">
    <property type="entry name" value="HPT"/>
    <property type="match status" value="1"/>
</dbReference>
<evidence type="ECO:0000256" key="13">
    <source>
        <dbReference type="PROSITE-ProRule" id="PRU00110"/>
    </source>
</evidence>
<protein>
    <recommendedName>
        <fullName evidence="3">histidine kinase</fullName>
        <ecNumber evidence="3">2.7.13.3</ecNumber>
    </recommendedName>
</protein>
<dbReference type="PANTHER" id="PTHR45339:SF1">
    <property type="entry name" value="HYBRID SIGNAL TRANSDUCTION HISTIDINE KINASE J"/>
    <property type="match status" value="1"/>
</dbReference>
<dbReference type="PROSITE" id="PS50109">
    <property type="entry name" value="HIS_KIN"/>
    <property type="match status" value="1"/>
</dbReference>
<feature type="modified residue" description="4-aspartylphosphate" evidence="14">
    <location>
        <position position="732"/>
    </location>
</feature>
<dbReference type="InterPro" id="IPR001789">
    <property type="entry name" value="Sig_transdc_resp-reg_receiver"/>
</dbReference>
<feature type="modified residue" description="4-aspartylphosphate" evidence="14">
    <location>
        <position position="599"/>
    </location>
</feature>
<dbReference type="SUPFAM" id="SSF47384">
    <property type="entry name" value="Homodimeric domain of signal transducing histidine kinase"/>
    <property type="match status" value="1"/>
</dbReference>
<dbReference type="InterPro" id="IPR036641">
    <property type="entry name" value="HPT_dom_sf"/>
</dbReference>